<name>A0A1H5Z2L3_9ACTN</name>
<dbReference type="EMBL" id="FNVU01000004">
    <property type="protein sequence ID" value="SEG29875.1"/>
    <property type="molecule type" value="Genomic_DNA"/>
</dbReference>
<keyword evidence="3" id="KW-0808">Transferase</keyword>
<feature type="domain" description="Polysaccharide pyruvyl transferase" evidence="2">
    <location>
        <begin position="485"/>
        <end position="711"/>
    </location>
</feature>
<evidence type="ECO:0000313" key="3">
    <source>
        <dbReference type="EMBL" id="SEG29875.1"/>
    </source>
</evidence>
<dbReference type="Proteomes" id="UP000236754">
    <property type="component" value="Unassembled WGS sequence"/>
</dbReference>
<dbReference type="Pfam" id="PF04230">
    <property type="entry name" value="PS_pyruv_trans"/>
    <property type="match status" value="1"/>
</dbReference>
<dbReference type="InterPro" id="IPR029044">
    <property type="entry name" value="Nucleotide-diphossugar_trans"/>
</dbReference>
<organism evidence="3 4">
    <name type="scientific">Actinacidiphila yanglinensis</name>
    <dbReference type="NCBI Taxonomy" id="310779"/>
    <lineage>
        <taxon>Bacteria</taxon>
        <taxon>Bacillati</taxon>
        <taxon>Actinomycetota</taxon>
        <taxon>Actinomycetes</taxon>
        <taxon>Kitasatosporales</taxon>
        <taxon>Streptomycetaceae</taxon>
        <taxon>Actinacidiphila</taxon>
    </lineage>
</organism>
<dbReference type="AlphaFoldDB" id="A0A1H5Z2L3"/>
<evidence type="ECO:0000259" key="2">
    <source>
        <dbReference type="Pfam" id="PF04230"/>
    </source>
</evidence>
<protein>
    <submittedName>
        <fullName evidence="3">Polysaccharide pyruvyl transferase family protein WcaK</fullName>
    </submittedName>
</protein>
<evidence type="ECO:0000256" key="1">
    <source>
        <dbReference type="SAM" id="MobiDB-lite"/>
    </source>
</evidence>
<reference evidence="3 4" key="1">
    <citation type="submission" date="2016-10" db="EMBL/GenBank/DDBJ databases">
        <authorList>
            <person name="de Groot N.N."/>
        </authorList>
    </citation>
    <scope>NUCLEOTIDE SEQUENCE [LARGE SCALE GENOMIC DNA]</scope>
    <source>
        <strain evidence="3 4">CGMCC 4.2023</strain>
    </source>
</reference>
<evidence type="ECO:0000313" key="4">
    <source>
        <dbReference type="Proteomes" id="UP000236754"/>
    </source>
</evidence>
<dbReference type="GO" id="GO:0016740">
    <property type="term" value="F:transferase activity"/>
    <property type="evidence" value="ECO:0007669"/>
    <property type="project" value="UniProtKB-KW"/>
</dbReference>
<dbReference type="RefSeq" id="WP_103885531.1">
    <property type="nucleotide sequence ID" value="NZ_FNVU01000004.1"/>
</dbReference>
<gene>
    <name evidence="3" type="ORF">SAMN05216223_104246</name>
</gene>
<dbReference type="OrthoDB" id="2082405at2"/>
<sequence>MSTTTSPEPADHPAGSAAPVAPASPSTPAAGLSAAALTGKRRIAFVTWTDAARLPGLLALLRSLALTNQTVCEDFLVLHDELPDDAAARIATFHPRAELRCTGAESAARRASYAKASGDAAGPEAFGVLEAFRVRDYDTVIVLDTAQVARGPLDRLLTLCRGLAAAPYRDDGDGPGTDVLVVQREYLTDAFCARLDAVALEGAYPQERAAAGVLARALDDGFVPLDTRGVFEPAAGQDRHGASGQRADGEGDIALDEDSDAAFRAAFMALSGAAHHDLLVHFGTPHTARTGDVGCARRVAAAHVAAGEYQDAVDLLGSVRIPVDDAWPHEVYGQALMSVSRDAEARAHLRLATASPNWAPPAFARLAQIAWVRGEDSAARELALAGLDADPTHRPSRQMLLRTAAGDGPVGQVGAGEAEPADPREQLAHVAFYMPQQGNAGDKVLPEAVRLTFGPDAGPRRWHSLHAHRLFDPAALERVNARRGLVIGGGGLFLPDTMPNGNSAWQWNVPDDLLRRIDVPIAVYAVGFNVFDGQSYRHERFRSALRLLAEKAAFFGLRNHGSIAQVRRLLPPELHGKVRFQPCPTTVTRHLVPGWTDPERRDETILLNAAYDRAGLRFGHDYGHFLAELASSVRALDKLAEVRCVAHTVEDERIAYDLRREHGVSLPVVPMYDFDSDGIRAAYARTKLVIGMRGHAGMVPFGCGTPIISLISHPKMAYFLADIERPEWGVSVHDRDLSAHLTERATALLTDHAAAVADVHERQDALWRVTQDNAEALRALGF</sequence>
<dbReference type="InterPro" id="IPR007345">
    <property type="entry name" value="Polysacch_pyruvyl_Trfase"/>
</dbReference>
<accession>A0A1H5Z2L3</accession>
<dbReference type="InterPro" id="IPR011990">
    <property type="entry name" value="TPR-like_helical_dom_sf"/>
</dbReference>
<feature type="region of interest" description="Disordered" evidence="1">
    <location>
        <begin position="1"/>
        <end position="30"/>
    </location>
</feature>
<feature type="compositionally biased region" description="Low complexity" evidence="1">
    <location>
        <begin position="13"/>
        <end position="30"/>
    </location>
</feature>
<dbReference type="Gene3D" id="1.25.40.10">
    <property type="entry name" value="Tetratricopeptide repeat domain"/>
    <property type="match status" value="1"/>
</dbReference>
<dbReference type="SUPFAM" id="SSF48452">
    <property type="entry name" value="TPR-like"/>
    <property type="match status" value="1"/>
</dbReference>
<keyword evidence="4" id="KW-1185">Reference proteome</keyword>
<proteinExistence type="predicted"/>
<dbReference type="Gene3D" id="3.90.550.10">
    <property type="entry name" value="Spore Coat Polysaccharide Biosynthesis Protein SpsA, Chain A"/>
    <property type="match status" value="1"/>
</dbReference>